<dbReference type="GO" id="GO:0004930">
    <property type="term" value="F:G protein-coupled receptor activity"/>
    <property type="evidence" value="ECO:0000318"/>
    <property type="project" value="GO_Central"/>
</dbReference>
<proteinExistence type="predicted"/>
<dbReference type="GO" id="GO:0005886">
    <property type="term" value="C:plasma membrane"/>
    <property type="evidence" value="ECO:0000318"/>
    <property type="project" value="GO_Central"/>
</dbReference>
<dbReference type="InterPro" id="IPR017452">
    <property type="entry name" value="GPCR_Rhodpsn_7TM"/>
</dbReference>
<dbReference type="InParanoid" id="B3S599"/>
<evidence type="ECO:0000313" key="12">
    <source>
        <dbReference type="EMBL" id="EDV22226.1"/>
    </source>
</evidence>
<dbReference type="PANTHER" id="PTHR24247">
    <property type="entry name" value="5-HYDROXYTRYPTAMINE RECEPTOR"/>
    <property type="match status" value="1"/>
</dbReference>
<keyword evidence="3 10" id="KW-0812">Transmembrane</keyword>
<name>B3S599_TRIAD</name>
<feature type="transmembrane region" description="Helical" evidence="10">
    <location>
        <begin position="60"/>
        <end position="82"/>
    </location>
</feature>
<dbReference type="HOGENOM" id="CLU_009579_3_3_1"/>
<feature type="transmembrane region" description="Helical" evidence="10">
    <location>
        <begin position="236"/>
        <end position="258"/>
    </location>
</feature>
<feature type="transmembrane region" description="Helical" evidence="10">
    <location>
        <begin position="130"/>
        <end position="150"/>
    </location>
</feature>
<evidence type="ECO:0000256" key="9">
    <source>
        <dbReference type="SAM" id="MobiDB-lite"/>
    </source>
</evidence>
<dbReference type="PROSITE" id="PS50262">
    <property type="entry name" value="G_PROTEIN_RECEP_F1_2"/>
    <property type="match status" value="1"/>
</dbReference>
<keyword evidence="4 10" id="KW-1133">Transmembrane helix</keyword>
<keyword evidence="6 10" id="KW-0472">Membrane</keyword>
<keyword evidence="7" id="KW-0675">Receptor</keyword>
<evidence type="ECO:0000256" key="2">
    <source>
        <dbReference type="ARBA" id="ARBA00022475"/>
    </source>
</evidence>
<evidence type="ECO:0000256" key="3">
    <source>
        <dbReference type="ARBA" id="ARBA00022692"/>
    </source>
</evidence>
<evidence type="ECO:0000313" key="13">
    <source>
        <dbReference type="Proteomes" id="UP000009022"/>
    </source>
</evidence>
<dbReference type="SMART" id="SM01381">
    <property type="entry name" value="7TM_GPCR_Srsx"/>
    <property type="match status" value="1"/>
</dbReference>
<keyword evidence="5" id="KW-0297">G-protein coupled receptor</keyword>
<dbReference type="PhylomeDB" id="B3S599"/>
<reference evidence="12 13" key="1">
    <citation type="journal article" date="2008" name="Nature">
        <title>The Trichoplax genome and the nature of placozoans.</title>
        <authorList>
            <person name="Srivastava M."/>
            <person name="Begovic E."/>
            <person name="Chapman J."/>
            <person name="Putnam N.H."/>
            <person name="Hellsten U."/>
            <person name="Kawashima T."/>
            <person name="Kuo A."/>
            <person name="Mitros T."/>
            <person name="Salamov A."/>
            <person name="Carpenter M.L."/>
            <person name="Signorovitch A.Y."/>
            <person name="Moreno M.A."/>
            <person name="Kamm K."/>
            <person name="Grimwood J."/>
            <person name="Schmutz J."/>
            <person name="Shapiro H."/>
            <person name="Grigoriev I.V."/>
            <person name="Buss L.W."/>
            <person name="Schierwater B."/>
            <person name="Dellaporta S.L."/>
            <person name="Rokhsar D.S."/>
        </authorList>
    </citation>
    <scope>NUCLEOTIDE SEQUENCE [LARGE SCALE GENOMIC DNA]</scope>
    <source>
        <strain evidence="12 13">Grell-BS-1999</strain>
    </source>
</reference>
<dbReference type="eggNOG" id="KOG3656">
    <property type="taxonomic scope" value="Eukaryota"/>
</dbReference>
<dbReference type="RefSeq" id="XP_002115381.1">
    <property type="nucleotide sequence ID" value="XM_002115345.1"/>
</dbReference>
<keyword evidence="13" id="KW-1185">Reference proteome</keyword>
<accession>B3S599</accession>
<dbReference type="Proteomes" id="UP000009022">
    <property type="component" value="Unassembled WGS sequence"/>
</dbReference>
<dbReference type="GeneID" id="6756468"/>
<comment type="subcellular location">
    <subcellularLocation>
        <location evidence="1">Cell membrane</location>
        <topology evidence="1">Multi-pass membrane protein</topology>
    </subcellularLocation>
</comment>
<gene>
    <name evidence="12" type="ORF">TRIADDRAFT_29004</name>
</gene>
<feature type="transmembrane region" description="Helical" evidence="10">
    <location>
        <begin position="270"/>
        <end position="290"/>
    </location>
</feature>
<evidence type="ECO:0000256" key="1">
    <source>
        <dbReference type="ARBA" id="ARBA00004651"/>
    </source>
</evidence>
<dbReference type="CDD" id="cd00637">
    <property type="entry name" value="7tm_classA_rhodopsin-like"/>
    <property type="match status" value="1"/>
</dbReference>
<dbReference type="CTD" id="6756468"/>
<dbReference type="OrthoDB" id="10042731at2759"/>
<dbReference type="GO" id="GO:0007186">
    <property type="term" value="P:G protein-coupled receptor signaling pathway"/>
    <property type="evidence" value="ECO:0000318"/>
    <property type="project" value="GO_Central"/>
</dbReference>
<feature type="transmembrane region" description="Helical" evidence="10">
    <location>
        <begin position="181"/>
        <end position="204"/>
    </location>
</feature>
<evidence type="ECO:0000259" key="11">
    <source>
        <dbReference type="PROSITE" id="PS50262"/>
    </source>
</evidence>
<protein>
    <recommendedName>
        <fullName evidence="11">G-protein coupled receptors family 1 profile domain-containing protein</fullName>
    </recommendedName>
</protein>
<feature type="transmembrane region" description="Helical" evidence="10">
    <location>
        <begin position="88"/>
        <end position="109"/>
    </location>
</feature>
<dbReference type="KEGG" id="tad:TRIADDRAFT_29004"/>
<evidence type="ECO:0000256" key="8">
    <source>
        <dbReference type="ARBA" id="ARBA00023224"/>
    </source>
</evidence>
<dbReference type="PRINTS" id="PR00237">
    <property type="entry name" value="GPCRRHODOPSN"/>
</dbReference>
<feature type="transmembrane region" description="Helical" evidence="10">
    <location>
        <begin position="14"/>
        <end position="39"/>
    </location>
</feature>
<evidence type="ECO:0000256" key="7">
    <source>
        <dbReference type="ARBA" id="ARBA00023170"/>
    </source>
</evidence>
<dbReference type="InterPro" id="IPR000276">
    <property type="entry name" value="GPCR_Rhodpsn"/>
</dbReference>
<dbReference type="Pfam" id="PF00001">
    <property type="entry name" value="7tm_1"/>
    <property type="match status" value="1"/>
</dbReference>
<sequence>MSNETLPRNDHLDIFITVLMVIASFTAVIGNLAVLILTYRYKILNSNANYLITNLAMSDFIVGAFTIPPFAISILLGHQIFFKPFCSISAYITNVCTQASILTVVCISVDRLISVLKPLKYPRYVTTNRTVIAITATWIMSLLMSAVPLFNLQHLGLGTYQYVDYLFICWIDVNLKVNNGIYLAITYTSTSICLLLVFISYVLIYREAMRNRRRIHLIRRLNLRDKMSFKTTKTTMVIVGTFLCCNLPSIVMILNGLINGKSSQNHRFEKLGLALVFTNSAANPIIYSLANKSYRGSIQAFVHDLNRYHRRQRATVMRISVGATPQRSSKSKSRFPYSPHL</sequence>
<dbReference type="EMBL" id="DS985250">
    <property type="protein sequence ID" value="EDV22226.1"/>
    <property type="molecule type" value="Genomic_DNA"/>
</dbReference>
<dbReference type="STRING" id="10228.B3S599"/>
<dbReference type="FunCoup" id="B3S599">
    <property type="interactions" value="100"/>
</dbReference>
<organism evidence="12 13">
    <name type="scientific">Trichoplax adhaerens</name>
    <name type="common">Trichoplax reptans</name>
    <dbReference type="NCBI Taxonomy" id="10228"/>
    <lineage>
        <taxon>Eukaryota</taxon>
        <taxon>Metazoa</taxon>
        <taxon>Placozoa</taxon>
        <taxon>Uniplacotomia</taxon>
        <taxon>Trichoplacea</taxon>
        <taxon>Trichoplacidae</taxon>
        <taxon>Trichoplax</taxon>
    </lineage>
</organism>
<evidence type="ECO:0000256" key="5">
    <source>
        <dbReference type="ARBA" id="ARBA00023040"/>
    </source>
</evidence>
<feature type="region of interest" description="Disordered" evidence="9">
    <location>
        <begin position="322"/>
        <end position="341"/>
    </location>
</feature>
<evidence type="ECO:0000256" key="10">
    <source>
        <dbReference type="SAM" id="Phobius"/>
    </source>
</evidence>
<evidence type="ECO:0000256" key="6">
    <source>
        <dbReference type="ARBA" id="ARBA00023136"/>
    </source>
</evidence>
<keyword evidence="8" id="KW-0807">Transducer</keyword>
<dbReference type="AlphaFoldDB" id="B3S599"/>
<dbReference type="SUPFAM" id="SSF81321">
    <property type="entry name" value="Family A G protein-coupled receptor-like"/>
    <property type="match status" value="1"/>
</dbReference>
<evidence type="ECO:0000256" key="4">
    <source>
        <dbReference type="ARBA" id="ARBA00022989"/>
    </source>
</evidence>
<feature type="domain" description="G-protein coupled receptors family 1 profile" evidence="11">
    <location>
        <begin position="30"/>
        <end position="287"/>
    </location>
</feature>
<dbReference type="Gene3D" id="1.20.1070.10">
    <property type="entry name" value="Rhodopsin 7-helix transmembrane proteins"/>
    <property type="match status" value="1"/>
</dbReference>
<keyword evidence="2" id="KW-1003">Cell membrane</keyword>